<reference evidence="2 3" key="1">
    <citation type="journal article" date="2017" name="BMC Genomics">
        <title>Comparative genomic and phylogenomic analyses of the Bifidobacteriaceae family.</title>
        <authorList>
            <person name="Lugli G.A."/>
            <person name="Milani C."/>
            <person name="Turroni F."/>
            <person name="Duranti S."/>
            <person name="Mancabelli L."/>
            <person name="Mangifesta M."/>
            <person name="Ferrario C."/>
            <person name="Modesto M."/>
            <person name="Mattarelli P."/>
            <person name="Jiri K."/>
            <person name="van Sinderen D."/>
            <person name="Ventura M."/>
        </authorList>
    </citation>
    <scope>NUCLEOTIDE SEQUENCE [LARGE SCALE GENOMIC DNA]</scope>
    <source>
        <strain evidence="2 3">DSM 100196</strain>
    </source>
</reference>
<evidence type="ECO:0000313" key="3">
    <source>
        <dbReference type="Proteomes" id="UP000216871"/>
    </source>
</evidence>
<gene>
    <name evidence="2" type="ORF">BMYO_0091</name>
</gene>
<keyword evidence="1" id="KW-0472">Membrane</keyword>
<feature type="transmembrane region" description="Helical" evidence="1">
    <location>
        <begin position="180"/>
        <end position="204"/>
    </location>
</feature>
<feature type="transmembrane region" description="Helical" evidence="1">
    <location>
        <begin position="216"/>
        <end position="239"/>
    </location>
</feature>
<feature type="transmembrane region" description="Helical" evidence="1">
    <location>
        <begin position="77"/>
        <end position="95"/>
    </location>
</feature>
<keyword evidence="3" id="KW-1185">Reference proteome</keyword>
<name>A0A261FQZ2_9BIFI</name>
<feature type="transmembrane region" description="Helical" evidence="1">
    <location>
        <begin position="146"/>
        <end position="168"/>
    </location>
</feature>
<comment type="caution">
    <text evidence="2">The sequence shown here is derived from an EMBL/GenBank/DDBJ whole genome shotgun (WGS) entry which is preliminary data.</text>
</comment>
<dbReference type="Proteomes" id="UP000216871">
    <property type="component" value="Unassembled WGS sequence"/>
</dbReference>
<feature type="transmembrane region" description="Helical" evidence="1">
    <location>
        <begin position="115"/>
        <end position="134"/>
    </location>
</feature>
<proteinExistence type="predicted"/>
<protein>
    <submittedName>
        <fullName evidence="2">Uncharacterized protein</fullName>
    </submittedName>
</protein>
<feature type="transmembrane region" description="Helical" evidence="1">
    <location>
        <begin position="21"/>
        <end position="43"/>
    </location>
</feature>
<sequence length="244" mass="26154">MRRFPTERLYMSEITQPNWKNKALGMLLIQFTAYALLIAATAIPSPGPLPAIPLIISALVLSQFVLFWPFRGTTLDRAATLVFGVVSLIFVVVPFPSGKAPADQSTPDGNALPWYSWALAVGLLLVVLVILSFARQMARENRSHLIRALSHATTSGVAAIAVAGWCFLPNLGALLLRDSLVGTVTIVVMVALALALAVASTLWVRDADPDPTIRHPWIGTGLLPVMLMGVTIAAATLLLTRILA</sequence>
<keyword evidence="1" id="KW-1133">Transmembrane helix</keyword>
<evidence type="ECO:0000256" key="1">
    <source>
        <dbReference type="SAM" id="Phobius"/>
    </source>
</evidence>
<feature type="transmembrane region" description="Helical" evidence="1">
    <location>
        <begin position="49"/>
        <end position="70"/>
    </location>
</feature>
<organism evidence="2 3">
    <name type="scientific">Bifidobacterium myosotis</name>
    <dbReference type="NCBI Taxonomy" id="1630166"/>
    <lineage>
        <taxon>Bacteria</taxon>
        <taxon>Bacillati</taxon>
        <taxon>Actinomycetota</taxon>
        <taxon>Actinomycetes</taxon>
        <taxon>Bifidobacteriales</taxon>
        <taxon>Bifidobacteriaceae</taxon>
        <taxon>Bifidobacterium</taxon>
    </lineage>
</organism>
<dbReference type="EMBL" id="MWWW01000002">
    <property type="protein sequence ID" value="OZG61577.1"/>
    <property type="molecule type" value="Genomic_DNA"/>
</dbReference>
<keyword evidence="1" id="KW-0812">Transmembrane</keyword>
<evidence type="ECO:0000313" key="2">
    <source>
        <dbReference type="EMBL" id="OZG61577.1"/>
    </source>
</evidence>
<dbReference type="AlphaFoldDB" id="A0A261FQZ2"/>
<accession>A0A261FQZ2</accession>